<reference evidence="3 4" key="1">
    <citation type="journal article" date="2013" name="Proc. Natl. Acad. Sci. U.S.A.">
        <title>The king cobra genome reveals dynamic gene evolution and adaptation in the snake venom system.</title>
        <authorList>
            <person name="Vonk F.J."/>
            <person name="Casewell N.R."/>
            <person name="Henkel C.V."/>
            <person name="Heimberg A.M."/>
            <person name="Jansen H.J."/>
            <person name="McCleary R.J."/>
            <person name="Kerkkamp H.M."/>
            <person name="Vos R.A."/>
            <person name="Guerreiro I."/>
            <person name="Calvete J.J."/>
            <person name="Wuster W."/>
            <person name="Woods A.E."/>
            <person name="Logan J.M."/>
            <person name="Harrison R.A."/>
            <person name="Castoe T.A."/>
            <person name="de Koning A.P."/>
            <person name="Pollock D.D."/>
            <person name="Yandell M."/>
            <person name="Calderon D."/>
            <person name="Renjifo C."/>
            <person name="Currier R.B."/>
            <person name="Salgado D."/>
            <person name="Pla D."/>
            <person name="Sanz L."/>
            <person name="Hyder A.S."/>
            <person name="Ribeiro J.M."/>
            <person name="Arntzen J.W."/>
            <person name="van den Thillart G.E."/>
            <person name="Boetzer M."/>
            <person name="Pirovano W."/>
            <person name="Dirks R.P."/>
            <person name="Spaink H.P."/>
            <person name="Duboule D."/>
            <person name="McGlinn E."/>
            <person name="Kini R.M."/>
            <person name="Richardson M.K."/>
        </authorList>
    </citation>
    <scope>NUCLEOTIDE SEQUENCE</scope>
    <source>
        <tissue evidence="3">Blood</tissue>
    </source>
</reference>
<dbReference type="AlphaFoldDB" id="V8P1X8"/>
<dbReference type="Proteomes" id="UP000018936">
    <property type="component" value="Unassembled WGS sequence"/>
</dbReference>
<protein>
    <submittedName>
        <fullName evidence="3">Prion-like protein doppel</fullName>
    </submittedName>
</protein>
<dbReference type="OrthoDB" id="9025185at2759"/>
<dbReference type="GO" id="GO:0016020">
    <property type="term" value="C:membrane"/>
    <property type="evidence" value="ECO:0007669"/>
    <property type="project" value="InterPro"/>
</dbReference>
<feature type="non-terminal residue" evidence="3">
    <location>
        <position position="1"/>
    </location>
</feature>
<accession>V8P1X8</accession>
<keyword evidence="4" id="KW-1185">Reference proteome</keyword>
<dbReference type="InterPro" id="IPR022416">
    <property type="entry name" value="Prion/Doppel_prot_b-ribbon_dom"/>
</dbReference>
<evidence type="ECO:0000313" key="4">
    <source>
        <dbReference type="Proteomes" id="UP000018936"/>
    </source>
</evidence>
<feature type="signal peptide" evidence="1">
    <location>
        <begin position="1"/>
        <end position="20"/>
    </location>
</feature>
<feature type="domain" description="Prion/Doppel protein beta-ribbon" evidence="2">
    <location>
        <begin position="60"/>
        <end position="164"/>
    </location>
</feature>
<dbReference type="GO" id="GO:0051260">
    <property type="term" value="P:protein homooligomerization"/>
    <property type="evidence" value="ECO:0007669"/>
    <property type="project" value="InterPro"/>
</dbReference>
<gene>
    <name evidence="3" type="primary">PRND</name>
    <name evidence="3" type="ORF">L345_06282</name>
</gene>
<evidence type="ECO:0000256" key="1">
    <source>
        <dbReference type="SAM" id="SignalP"/>
    </source>
</evidence>
<dbReference type="InterPro" id="IPR036924">
    <property type="entry name" value="Prion/Doppel_b-ribbon_dom_sf"/>
</dbReference>
<keyword evidence="1" id="KW-0732">Signal</keyword>
<dbReference type="EMBL" id="AZIM01001142">
    <property type="protein sequence ID" value="ETE67938.1"/>
    <property type="molecule type" value="Genomic_DNA"/>
</dbReference>
<sequence length="171" mass="19459">MWKNLLFAVLLAGLYSNVCLRRSSSYRRQLWKKLFKNVRKNSTTLKNLCYGSEMIDNMTLEANDTIFYRDNAKEFPNGVFYPNCSLPLQLNESSETQIEECVDFIITSSNLSLPDGKNASEPSKRVMWLVINHLCANESCSLPCPRSSNVSSAHYFTLMMSLVAYSILSSQ</sequence>
<keyword evidence="3" id="KW-0640">Prion</keyword>
<organism evidence="3 4">
    <name type="scientific">Ophiophagus hannah</name>
    <name type="common">King cobra</name>
    <name type="synonym">Naja hannah</name>
    <dbReference type="NCBI Taxonomy" id="8665"/>
    <lineage>
        <taxon>Eukaryota</taxon>
        <taxon>Metazoa</taxon>
        <taxon>Chordata</taxon>
        <taxon>Craniata</taxon>
        <taxon>Vertebrata</taxon>
        <taxon>Euteleostomi</taxon>
        <taxon>Lepidosauria</taxon>
        <taxon>Squamata</taxon>
        <taxon>Bifurcata</taxon>
        <taxon>Unidentata</taxon>
        <taxon>Episquamata</taxon>
        <taxon>Toxicofera</taxon>
        <taxon>Serpentes</taxon>
        <taxon>Colubroidea</taxon>
        <taxon>Elapidae</taxon>
        <taxon>Elapinae</taxon>
        <taxon>Ophiophagus</taxon>
    </lineage>
</organism>
<evidence type="ECO:0000259" key="2">
    <source>
        <dbReference type="Pfam" id="PF00377"/>
    </source>
</evidence>
<dbReference type="SUPFAM" id="SSF54098">
    <property type="entry name" value="Prion-like"/>
    <property type="match status" value="1"/>
</dbReference>
<comment type="caution">
    <text evidence="3">The sequence shown here is derived from an EMBL/GenBank/DDBJ whole genome shotgun (WGS) entry which is preliminary data.</text>
</comment>
<proteinExistence type="predicted"/>
<keyword evidence="3" id="KW-0034">Amyloid</keyword>
<dbReference type="Gene3D" id="1.10.790.10">
    <property type="entry name" value="Prion/Doppel protein, beta-ribbon domain"/>
    <property type="match status" value="1"/>
</dbReference>
<name>V8P1X8_OPHHA</name>
<feature type="chain" id="PRO_5004772312" evidence="1">
    <location>
        <begin position="21"/>
        <end position="171"/>
    </location>
</feature>
<dbReference type="Pfam" id="PF00377">
    <property type="entry name" value="Prion"/>
    <property type="match status" value="1"/>
</dbReference>
<evidence type="ECO:0000313" key="3">
    <source>
        <dbReference type="EMBL" id="ETE67938.1"/>
    </source>
</evidence>